<reference evidence="4 5" key="1">
    <citation type="submission" date="2020-03" db="EMBL/GenBank/DDBJ databases">
        <title>Bacterial isolates of synthetic phycosphere.</title>
        <authorList>
            <person name="Fu H."/>
            <person name="Moran M.A."/>
        </authorList>
    </citation>
    <scope>NUCLEOTIDE SEQUENCE [LARGE SCALE GENOMIC DNA]</scope>
    <source>
        <strain evidence="4 5">HF1</strain>
    </source>
</reference>
<keyword evidence="5" id="KW-1185">Reference proteome</keyword>
<organism evidence="4 5">
    <name type="scientific">Marivivens donghaensis</name>
    <dbReference type="NCBI Taxonomy" id="1699413"/>
    <lineage>
        <taxon>Bacteria</taxon>
        <taxon>Pseudomonadati</taxon>
        <taxon>Pseudomonadota</taxon>
        <taxon>Alphaproteobacteria</taxon>
        <taxon>Rhodobacterales</taxon>
        <taxon>Paracoccaceae</taxon>
        <taxon>Marivivens group</taxon>
        <taxon>Marivivens</taxon>
    </lineage>
</organism>
<comment type="caution">
    <text evidence="4">The sequence shown here is derived from an EMBL/GenBank/DDBJ whole genome shotgun (WGS) entry which is preliminary data.</text>
</comment>
<gene>
    <name evidence="4" type="ORF">HCZ30_00565</name>
</gene>
<evidence type="ECO:0000313" key="5">
    <source>
        <dbReference type="Proteomes" id="UP000709466"/>
    </source>
</evidence>
<feature type="domain" description="Flavodoxin-like" evidence="3">
    <location>
        <begin position="6"/>
        <end position="174"/>
    </location>
</feature>
<dbReference type="PANTHER" id="PTHR30546:SF23">
    <property type="entry name" value="FLAVOPROTEIN-LIKE PROTEIN YCP4-RELATED"/>
    <property type="match status" value="1"/>
</dbReference>
<evidence type="ECO:0000256" key="2">
    <source>
        <dbReference type="ARBA" id="ARBA00022643"/>
    </source>
</evidence>
<dbReference type="InterPro" id="IPR029039">
    <property type="entry name" value="Flavoprotein-like_sf"/>
</dbReference>
<dbReference type="Proteomes" id="UP000709466">
    <property type="component" value="Unassembled WGS sequence"/>
</dbReference>
<dbReference type="InterPro" id="IPR008254">
    <property type="entry name" value="Flavodoxin/NO_synth"/>
</dbReference>
<dbReference type="PANTHER" id="PTHR30546">
    <property type="entry name" value="FLAVODOXIN-RELATED PROTEIN WRBA-RELATED"/>
    <property type="match status" value="1"/>
</dbReference>
<evidence type="ECO:0000313" key="4">
    <source>
        <dbReference type="EMBL" id="NIY70922.1"/>
    </source>
</evidence>
<evidence type="ECO:0000256" key="1">
    <source>
        <dbReference type="ARBA" id="ARBA00022630"/>
    </source>
</evidence>
<dbReference type="EMBL" id="JAATOP010000001">
    <property type="protein sequence ID" value="NIY70922.1"/>
    <property type="molecule type" value="Genomic_DNA"/>
</dbReference>
<dbReference type="Gene3D" id="3.40.50.360">
    <property type="match status" value="1"/>
</dbReference>
<dbReference type="Pfam" id="PF03358">
    <property type="entry name" value="FMN_red"/>
    <property type="match status" value="1"/>
</dbReference>
<sequence>MATPKIAVIFYSTYGTNYGIAAAAAKAAEEAGAEVRVLRIAETAPPEVVEGQDAWKAQVERVSELPVVTPDDLKWADGYFLSSPTRYGGMASQTRAWLDTLGGLWMEGALANKTITVTASAQNMNGGTEGAIQQTYVSAMHFGMIPVAPGYTDGVKFEDSGNPYGFSSQPGELSEVGHRSVAHQAKRLVDITAKLTA</sequence>
<dbReference type="PROSITE" id="PS50902">
    <property type="entry name" value="FLAVODOXIN_LIKE"/>
    <property type="match status" value="1"/>
</dbReference>
<evidence type="ECO:0000259" key="3">
    <source>
        <dbReference type="PROSITE" id="PS50902"/>
    </source>
</evidence>
<dbReference type="InterPro" id="IPR005025">
    <property type="entry name" value="FMN_Rdtase-like_dom"/>
</dbReference>
<name>A0ABX0VUQ9_9RHOB</name>
<dbReference type="SUPFAM" id="SSF52218">
    <property type="entry name" value="Flavoproteins"/>
    <property type="match status" value="1"/>
</dbReference>
<keyword evidence="2" id="KW-0288">FMN</keyword>
<dbReference type="RefSeq" id="WP_167635816.1">
    <property type="nucleotide sequence ID" value="NZ_JAATOP010000001.1"/>
</dbReference>
<keyword evidence="1" id="KW-0285">Flavoprotein</keyword>
<protein>
    <submittedName>
        <fullName evidence="4">NAD(P)H:quinone oxidoreductase, type IV</fullName>
    </submittedName>
</protein>
<proteinExistence type="predicted"/>
<accession>A0ABX0VUQ9</accession>